<dbReference type="Gene3D" id="3.60.40.10">
    <property type="entry name" value="PPM-type phosphatase domain"/>
    <property type="match status" value="1"/>
</dbReference>
<dbReference type="Pfam" id="PF13672">
    <property type="entry name" value="PP2C_2"/>
    <property type="match status" value="1"/>
</dbReference>
<dbReference type="EC" id="3.1.3.16" evidence="2"/>
<evidence type="ECO:0000313" key="2">
    <source>
        <dbReference type="EMBL" id="CCI53262.1"/>
    </source>
</evidence>
<dbReference type="SMART" id="SM00331">
    <property type="entry name" value="PP2C_SIG"/>
    <property type="match status" value="1"/>
</dbReference>
<evidence type="ECO:0000259" key="1">
    <source>
        <dbReference type="PROSITE" id="PS51746"/>
    </source>
</evidence>
<dbReference type="InterPro" id="IPR015655">
    <property type="entry name" value="PP2C"/>
</dbReference>
<name>A0A077ME89_9MICO</name>
<dbReference type="CDD" id="cd00143">
    <property type="entry name" value="PP2Cc"/>
    <property type="match status" value="1"/>
</dbReference>
<dbReference type="EMBL" id="CAJC01000143">
    <property type="protein sequence ID" value="CCI53262.1"/>
    <property type="molecule type" value="Genomic_DNA"/>
</dbReference>
<gene>
    <name evidence="2" type="ORF">BN13_330020</name>
</gene>
<proteinExistence type="predicted"/>
<dbReference type="PANTHER" id="PTHR47992">
    <property type="entry name" value="PROTEIN PHOSPHATASE"/>
    <property type="match status" value="1"/>
</dbReference>
<dbReference type="InterPro" id="IPR036457">
    <property type="entry name" value="PPM-type-like_dom_sf"/>
</dbReference>
<dbReference type="GO" id="GO:0004722">
    <property type="term" value="F:protein serine/threonine phosphatase activity"/>
    <property type="evidence" value="ECO:0007669"/>
    <property type="project" value="UniProtKB-EC"/>
</dbReference>
<feature type="domain" description="PPM-type phosphatase" evidence="1">
    <location>
        <begin position="3"/>
        <end position="230"/>
    </location>
</feature>
<accession>A0A077ME89</accession>
<organism evidence="2 3">
    <name type="scientific">Nostocoides jenkinsii Ben 74</name>
    <dbReference type="NCBI Taxonomy" id="1193518"/>
    <lineage>
        <taxon>Bacteria</taxon>
        <taxon>Bacillati</taxon>
        <taxon>Actinomycetota</taxon>
        <taxon>Actinomycetes</taxon>
        <taxon>Micrococcales</taxon>
        <taxon>Intrasporangiaceae</taxon>
        <taxon>Nostocoides</taxon>
    </lineage>
</organism>
<dbReference type="PROSITE" id="PS51746">
    <property type="entry name" value="PPM_2"/>
    <property type="match status" value="1"/>
</dbReference>
<evidence type="ECO:0000313" key="3">
    <source>
        <dbReference type="Proteomes" id="UP000035720"/>
    </source>
</evidence>
<dbReference type="InterPro" id="IPR001932">
    <property type="entry name" value="PPM-type_phosphatase-like_dom"/>
</dbReference>
<protein>
    <submittedName>
        <fullName evidence="2">PP2C-family Ser/Thr phosphatase</fullName>
        <ecNumber evidence="2">3.1.3.16</ecNumber>
    </submittedName>
</protein>
<dbReference type="RefSeq" id="WP_235433963.1">
    <property type="nucleotide sequence ID" value="NZ_HF571038.1"/>
</dbReference>
<reference evidence="2 3" key="1">
    <citation type="journal article" date="2013" name="ISME J.">
        <title>A metabolic model for members of the genus Tetrasphaera involved in enhanced biological phosphorus removal.</title>
        <authorList>
            <person name="Kristiansen R."/>
            <person name="Nguyen H.T.T."/>
            <person name="Saunders A.M."/>
            <person name="Nielsen J.L."/>
            <person name="Wimmer R."/>
            <person name="Le V.Q."/>
            <person name="McIlroy S.J."/>
            <person name="Petrovski S."/>
            <person name="Seviour R.J."/>
            <person name="Calteau A."/>
            <person name="Nielsen K.L."/>
            <person name="Nielsen P.H."/>
        </authorList>
    </citation>
    <scope>NUCLEOTIDE SEQUENCE [LARGE SCALE GENOMIC DNA]</scope>
    <source>
        <strain evidence="2 3">Ben 74</strain>
    </source>
</reference>
<dbReference type="SMART" id="SM00332">
    <property type="entry name" value="PP2Cc"/>
    <property type="match status" value="1"/>
</dbReference>
<comment type="caution">
    <text evidence="2">The sequence shown here is derived from an EMBL/GenBank/DDBJ whole genome shotgun (WGS) entry which is preliminary data.</text>
</comment>
<dbReference type="Proteomes" id="UP000035720">
    <property type="component" value="Unassembled WGS sequence"/>
</dbReference>
<sequence length="238" mass="24626">MIEVGAATHTGLVRSGNEDAALAAYPVFVVADGMGGHAAGEVASALVVGALADLPADPTLEDVVDQVLEANRRVREGGREPGQGGMGTTVTGVVALGDGSWALINVGDSRVLLSRGGELRQLTTDHSEVQELVDLGILAPDEAAVHPMRHVITRSLGAFDEVEVDNERLHLVPGDRLLVCSDGLTDEVAPDEIYWVLDTAQSPQEAADALVTAALTHGGHDNVTVIVLDILVDASPAG</sequence>
<dbReference type="STRING" id="1193518.BN13_330020"/>
<dbReference type="SUPFAM" id="SSF81606">
    <property type="entry name" value="PP2C-like"/>
    <property type="match status" value="1"/>
</dbReference>
<dbReference type="AlphaFoldDB" id="A0A077ME89"/>
<keyword evidence="3" id="KW-1185">Reference proteome</keyword>
<keyword evidence="2" id="KW-0378">Hydrolase</keyword>